<evidence type="ECO:0000256" key="7">
    <source>
        <dbReference type="SAM" id="MobiDB-lite"/>
    </source>
</evidence>
<dbReference type="InterPro" id="IPR020846">
    <property type="entry name" value="MFS_dom"/>
</dbReference>
<feature type="transmembrane region" description="Helical" evidence="8">
    <location>
        <begin position="119"/>
        <end position="139"/>
    </location>
</feature>
<evidence type="ECO:0000313" key="10">
    <source>
        <dbReference type="EMBL" id="GBQ02533.1"/>
    </source>
</evidence>
<feature type="transmembrane region" description="Helical" evidence="8">
    <location>
        <begin position="88"/>
        <end position="107"/>
    </location>
</feature>
<dbReference type="PANTHER" id="PTHR42718:SF9">
    <property type="entry name" value="MAJOR FACILITATOR SUPERFAMILY MULTIDRUG TRANSPORTER MFSC"/>
    <property type="match status" value="1"/>
</dbReference>
<feature type="transmembrane region" description="Helical" evidence="8">
    <location>
        <begin position="520"/>
        <end position="539"/>
    </location>
</feature>
<feature type="transmembrane region" description="Helical" evidence="8">
    <location>
        <begin position="145"/>
        <end position="166"/>
    </location>
</feature>
<evidence type="ECO:0000259" key="9">
    <source>
        <dbReference type="PROSITE" id="PS50850"/>
    </source>
</evidence>
<feature type="transmembrane region" description="Helical" evidence="8">
    <location>
        <begin position="336"/>
        <end position="358"/>
    </location>
</feature>
<feature type="transmembrane region" description="Helical" evidence="8">
    <location>
        <begin position="50"/>
        <end position="76"/>
    </location>
</feature>
<evidence type="ECO:0000313" key="11">
    <source>
        <dbReference type="Proteomes" id="UP000265354"/>
    </source>
</evidence>
<evidence type="ECO:0000256" key="6">
    <source>
        <dbReference type="ARBA" id="ARBA00023251"/>
    </source>
</evidence>
<feature type="region of interest" description="Disordered" evidence="7">
    <location>
        <begin position="1"/>
        <end position="41"/>
    </location>
</feature>
<dbReference type="GO" id="GO:0005886">
    <property type="term" value="C:plasma membrane"/>
    <property type="evidence" value="ECO:0007669"/>
    <property type="project" value="UniProtKB-SubCell"/>
</dbReference>
<dbReference type="Pfam" id="PF07690">
    <property type="entry name" value="MFS_1"/>
    <property type="match status" value="1"/>
</dbReference>
<feature type="transmembrane region" description="Helical" evidence="8">
    <location>
        <begin position="307"/>
        <end position="330"/>
    </location>
</feature>
<keyword evidence="5 8" id="KW-0472">Membrane</keyword>
<dbReference type="EMBL" id="BGZL01000011">
    <property type="protein sequence ID" value="GBQ02533.1"/>
    <property type="molecule type" value="Genomic_DNA"/>
</dbReference>
<feature type="domain" description="Major facilitator superfamily (MFS) profile" evidence="9">
    <location>
        <begin position="50"/>
        <end position="543"/>
    </location>
</feature>
<keyword evidence="6" id="KW-0046">Antibiotic resistance</keyword>
<accession>A0A388T0S1</accession>
<evidence type="ECO:0000256" key="5">
    <source>
        <dbReference type="ARBA" id="ARBA00023136"/>
    </source>
</evidence>
<comment type="subcellular location">
    <subcellularLocation>
        <location evidence="1">Cell membrane</location>
        <topology evidence="1">Multi-pass membrane protein</topology>
    </subcellularLocation>
</comment>
<dbReference type="SUPFAM" id="SSF103473">
    <property type="entry name" value="MFS general substrate transporter"/>
    <property type="match status" value="1"/>
</dbReference>
<dbReference type="GO" id="GO:0022857">
    <property type="term" value="F:transmembrane transporter activity"/>
    <property type="evidence" value="ECO:0007669"/>
    <property type="project" value="InterPro"/>
</dbReference>
<evidence type="ECO:0000256" key="8">
    <source>
        <dbReference type="SAM" id="Phobius"/>
    </source>
</evidence>
<dbReference type="GO" id="GO:0046677">
    <property type="term" value="P:response to antibiotic"/>
    <property type="evidence" value="ECO:0007669"/>
    <property type="project" value="UniProtKB-KW"/>
</dbReference>
<dbReference type="Gene3D" id="1.20.1250.20">
    <property type="entry name" value="MFS general substrate transporter like domains"/>
    <property type="match status" value="1"/>
</dbReference>
<dbReference type="CDD" id="cd17321">
    <property type="entry name" value="MFS_MMR_MDR_like"/>
    <property type="match status" value="1"/>
</dbReference>
<keyword evidence="3 8" id="KW-0812">Transmembrane</keyword>
<keyword evidence="4 8" id="KW-1133">Transmembrane helix</keyword>
<dbReference type="Proteomes" id="UP000265354">
    <property type="component" value="Unassembled WGS sequence"/>
</dbReference>
<dbReference type="AlphaFoldDB" id="A0A388T0S1"/>
<feature type="transmembrane region" description="Helical" evidence="8">
    <location>
        <begin position="205"/>
        <end position="225"/>
    </location>
</feature>
<dbReference type="PANTHER" id="PTHR42718">
    <property type="entry name" value="MAJOR FACILITATOR SUPERFAMILY MULTIDRUG TRANSPORTER MFSC"/>
    <property type="match status" value="1"/>
</dbReference>
<reference evidence="10 11" key="1">
    <citation type="submission" date="2018-07" db="EMBL/GenBank/DDBJ databases">
        <title>Whole Genome Shotgun Sequence of Streptomyces spongiicola strain 531S.</title>
        <authorList>
            <person name="Dohra H."/>
            <person name="Kodani S."/>
        </authorList>
    </citation>
    <scope>NUCLEOTIDE SEQUENCE [LARGE SCALE GENOMIC DNA]</scope>
    <source>
        <strain evidence="10 11">531S</strain>
    </source>
</reference>
<evidence type="ECO:0000256" key="2">
    <source>
        <dbReference type="ARBA" id="ARBA00022448"/>
    </source>
</evidence>
<proteinExistence type="predicted"/>
<keyword evidence="2" id="KW-0813">Transport</keyword>
<evidence type="ECO:0000256" key="1">
    <source>
        <dbReference type="ARBA" id="ARBA00004651"/>
    </source>
</evidence>
<dbReference type="InterPro" id="IPR011701">
    <property type="entry name" value="MFS"/>
</dbReference>
<protein>
    <submittedName>
        <fullName evidence="10">MFS transporter</fullName>
    </submittedName>
</protein>
<feature type="transmembrane region" description="Helical" evidence="8">
    <location>
        <begin position="370"/>
        <end position="389"/>
    </location>
</feature>
<feature type="transmembrane region" description="Helical" evidence="8">
    <location>
        <begin position="267"/>
        <end position="286"/>
    </location>
</feature>
<name>A0A388T0S1_9ACTN</name>
<gene>
    <name evidence="10" type="ORF">SSP531S_39920</name>
</gene>
<evidence type="ECO:0000256" key="3">
    <source>
        <dbReference type="ARBA" id="ARBA00022692"/>
    </source>
</evidence>
<comment type="caution">
    <text evidence="10">The sequence shown here is derived from an EMBL/GenBank/DDBJ whole genome shotgun (WGS) entry which is preliminary data.</text>
</comment>
<organism evidence="10 11">
    <name type="scientific">Streptomyces spongiicola</name>
    <dbReference type="NCBI Taxonomy" id="1690221"/>
    <lineage>
        <taxon>Bacteria</taxon>
        <taxon>Bacillati</taxon>
        <taxon>Actinomycetota</taxon>
        <taxon>Actinomycetes</taxon>
        <taxon>Kitasatosporales</taxon>
        <taxon>Streptomycetaceae</taxon>
        <taxon>Streptomyces</taxon>
    </lineage>
</organism>
<feature type="transmembrane region" description="Helical" evidence="8">
    <location>
        <begin position="178"/>
        <end position="199"/>
    </location>
</feature>
<sequence>MLVPPQPGTRSGIRTGDRHSRRVGAGGWRQGMAGPTGLPSGSHHERRWQALTGICLAAAVVWLTFADFAVVIPTVAAEFPVTLPQLQLANNAFGLTTGVLVLAAGRLCDAYGRRRLLELGLLGMGAFSLLVVLVPGYPGLLLSRALMGCAAAFVLPATLALIPAMFPPHEQARAFGAWMGTTWIGQAAGPAVGGVLTPLLGWRSVFWVALPLGLAALWLVRRSVLVESRDPDASRHVDVPGLLTSGASFFCLIYGCTLGQERGFADPVTLGLLGAAVLLGTAFVLLQRRAAEPLLDLVLFSYPSFRGALLANTVMNAVFGGVVFLLAVYLQDVQGFSVFAAGILLLPASLTVLAFIPVGGRFESRRGPRLPVMTGLAFLGVGALIAGAIGRGAGYPVVVTGQVVAGIGLGLMSIPMSRALVAGPPLRLAGTASGVFKESSMLGGAFGVAVFSAAQRYFEDDIAVDVARAEGVSRDDAGMLANAVTDSTLTDRLLSGVAPATKEVIKAVLRDAQETGTGQAIWLAALVAVASALALPLFWRPYRARAAR</sequence>
<dbReference type="InterPro" id="IPR036259">
    <property type="entry name" value="MFS_trans_sf"/>
</dbReference>
<dbReference type="PROSITE" id="PS50850">
    <property type="entry name" value="MFS"/>
    <property type="match status" value="1"/>
</dbReference>
<feature type="transmembrane region" description="Helical" evidence="8">
    <location>
        <begin position="395"/>
        <end position="414"/>
    </location>
</feature>
<evidence type="ECO:0000256" key="4">
    <source>
        <dbReference type="ARBA" id="ARBA00022989"/>
    </source>
</evidence>